<dbReference type="GO" id="GO:0098552">
    <property type="term" value="C:side of membrane"/>
    <property type="evidence" value="ECO:0007669"/>
    <property type="project" value="UniProtKB-KW"/>
</dbReference>
<organism evidence="11 12">
    <name type="scientific">Trypanosoma congolense (strain IL3000)</name>
    <dbReference type="NCBI Taxonomy" id="1068625"/>
    <lineage>
        <taxon>Eukaryota</taxon>
        <taxon>Discoba</taxon>
        <taxon>Euglenozoa</taxon>
        <taxon>Kinetoplastea</taxon>
        <taxon>Metakinetoplastina</taxon>
        <taxon>Trypanosomatida</taxon>
        <taxon>Trypanosomatidae</taxon>
        <taxon>Trypanosoma</taxon>
        <taxon>Nannomonas</taxon>
    </lineage>
</organism>
<evidence type="ECO:0000256" key="4">
    <source>
        <dbReference type="ARBA" id="ARBA00022622"/>
    </source>
</evidence>
<name>F9WGZ9_TRYCI</name>
<evidence type="ECO:0000313" key="11">
    <source>
        <dbReference type="EMBL" id="CCD16588.1"/>
    </source>
</evidence>
<keyword evidence="3" id="KW-1003">Cell membrane</keyword>
<feature type="region of interest" description="Disordered" evidence="9">
    <location>
        <begin position="103"/>
        <end position="127"/>
    </location>
</feature>
<evidence type="ECO:0000256" key="7">
    <source>
        <dbReference type="ARBA" id="ARBA00023180"/>
    </source>
</evidence>
<dbReference type="EMBL" id="CAEQ01002357">
    <property type="protein sequence ID" value="CCD16588.1"/>
    <property type="molecule type" value="Genomic_DNA"/>
</dbReference>
<gene>
    <name evidence="11" type="ORF">TCIL3000_0_14980</name>
</gene>
<comment type="function">
    <text evidence="1">VSG forms a coat on the surface of the parasite. The trypanosome evades the immune response of the host by expressing a series of antigenically distinct VSGs from an estimated 1000 VSG genes.</text>
</comment>
<feature type="region of interest" description="Disordered" evidence="9">
    <location>
        <begin position="287"/>
        <end position="345"/>
    </location>
</feature>
<evidence type="ECO:0000256" key="8">
    <source>
        <dbReference type="ARBA" id="ARBA00023288"/>
    </source>
</evidence>
<keyword evidence="6" id="KW-0472">Membrane</keyword>
<evidence type="ECO:0000256" key="2">
    <source>
        <dbReference type="ARBA" id="ARBA00004609"/>
    </source>
</evidence>
<dbReference type="AlphaFoldDB" id="F9WGZ9"/>
<keyword evidence="12" id="KW-1185">Reference proteome</keyword>
<accession>F9WGZ9</accession>
<sequence>MVVRFCVMGDIWVSFFMDCLFISRLVGKGIFMTGMKVMNVLIVVVVGVVSASDVSTNHNGEPHRALCDVMHAAAAKWKKIKNFDSPLKKALEKTIFGKHGGNVITPSELQMPGDYKKPENEDTKNTRKNWCGSCETEGQKHYSGESATHDLVCLCVPGQNMWPMKSQEETLCGKSKEAWTKDGDKEGWYTNIISEKDLKTQHLTATWGTIVKECLKEDGGKDLEAALKNFKDNLRQKNGNQYLGNHTDDYDCGGAYGYSLCVKYTQQCEKNSWWKKLEDAIKKDKEEMEKKNADGKKTESLENGQKLKVSNGPQTDPEKSSQNPQPISRVSQSPQTEEHEDPPRAEQVISNINATIEEDSSTIICPFWLLLVFLYN</sequence>
<comment type="subcellular location">
    <subcellularLocation>
        <location evidence="2">Cell membrane</location>
        <topology evidence="2">Lipid-anchor</topology>
        <topology evidence="2">GPI-anchor</topology>
    </subcellularLocation>
</comment>
<keyword evidence="8" id="KW-0449">Lipoprotein</keyword>
<evidence type="ECO:0000256" key="1">
    <source>
        <dbReference type="ARBA" id="ARBA00002523"/>
    </source>
</evidence>
<feature type="compositionally biased region" description="Basic and acidic residues" evidence="9">
    <location>
        <begin position="114"/>
        <end position="125"/>
    </location>
</feature>
<feature type="compositionally biased region" description="Basic and acidic residues" evidence="9">
    <location>
        <begin position="287"/>
        <end position="300"/>
    </location>
</feature>
<feature type="compositionally biased region" description="Polar residues" evidence="9">
    <location>
        <begin position="320"/>
        <end position="335"/>
    </location>
</feature>
<feature type="domain" description="Trypanosome variant surface glycoprotein B-type N-terminal" evidence="10">
    <location>
        <begin position="69"/>
        <end position="302"/>
    </location>
</feature>
<evidence type="ECO:0000256" key="3">
    <source>
        <dbReference type="ARBA" id="ARBA00022475"/>
    </source>
</evidence>
<proteinExistence type="predicted"/>
<evidence type="ECO:0000259" key="10">
    <source>
        <dbReference type="Pfam" id="PF13206"/>
    </source>
</evidence>
<evidence type="ECO:0000256" key="5">
    <source>
        <dbReference type="ARBA" id="ARBA00022729"/>
    </source>
</evidence>
<reference evidence="11 12" key="2">
    <citation type="journal article" date="2012" name="Proc. Natl. Acad. Sci. U.S.A.">
        <title>Antigenic diversity is generated by distinct evolutionary mechanisms in African trypanosome species.</title>
        <authorList>
            <person name="Jackson A.P."/>
            <person name="Berry A."/>
            <person name="Aslett M."/>
            <person name="Allison H.C."/>
            <person name="Burton P."/>
            <person name="Vavrova-Anderson J."/>
            <person name="Brown R."/>
            <person name="Browne H."/>
            <person name="Corton N."/>
            <person name="Hauser H."/>
            <person name="Gamble J."/>
            <person name="Gilderthorp R."/>
            <person name="Marcello L."/>
            <person name="McQuillan J."/>
            <person name="Otto T.D."/>
            <person name="Quail M.A."/>
            <person name="Sanders M.J."/>
            <person name="van Tonder A."/>
            <person name="Ginger M.L."/>
            <person name="Field M.C."/>
            <person name="Barry J.D."/>
            <person name="Hertz-Fowler C."/>
            <person name="Berriman M."/>
        </authorList>
    </citation>
    <scope>NUCLEOTIDE SEQUENCE [LARGE SCALE GENOMIC DNA]</scope>
    <source>
        <strain evidence="11 12">IL3000</strain>
    </source>
</reference>
<keyword evidence="4" id="KW-0336">GPI-anchor</keyword>
<dbReference type="GO" id="GO:0005886">
    <property type="term" value="C:plasma membrane"/>
    <property type="evidence" value="ECO:0007669"/>
    <property type="project" value="UniProtKB-SubCell"/>
</dbReference>
<keyword evidence="7" id="KW-0325">Glycoprotein</keyword>
<evidence type="ECO:0000256" key="6">
    <source>
        <dbReference type="ARBA" id="ARBA00023136"/>
    </source>
</evidence>
<reference evidence="12" key="1">
    <citation type="submission" date="2011-07" db="EMBL/GenBank/DDBJ databases">
        <title>Divergent evolution of antigenic variation in African trypanosomes.</title>
        <authorList>
            <person name="Jackson A.P."/>
            <person name="Berry A."/>
            <person name="Allison H.C."/>
            <person name="Burton P."/>
            <person name="Anderson J."/>
            <person name="Aslett M."/>
            <person name="Brown R."/>
            <person name="Corton N."/>
            <person name="Harris D."/>
            <person name="Hauser H."/>
            <person name="Gamble J."/>
            <person name="Gilderthorp R."/>
            <person name="McQuillan J."/>
            <person name="Quail M.A."/>
            <person name="Sanders M."/>
            <person name="Van Tonder A."/>
            <person name="Ginger M.L."/>
            <person name="Donelson J.E."/>
            <person name="Field M.C."/>
            <person name="Barry J.D."/>
            <person name="Berriman M."/>
            <person name="Hertz-Fowler C."/>
        </authorList>
    </citation>
    <scope>NUCLEOTIDE SEQUENCE [LARGE SCALE GENOMIC DNA]</scope>
    <source>
        <strain evidence="12">IL3000</strain>
    </source>
</reference>
<dbReference type="Proteomes" id="UP000000702">
    <property type="component" value="Unassembled WGS sequence"/>
</dbReference>
<dbReference type="VEuPathDB" id="TriTrypDB:TcIL3000_0_14980"/>
<evidence type="ECO:0000313" key="12">
    <source>
        <dbReference type="Proteomes" id="UP000000702"/>
    </source>
</evidence>
<keyword evidence="5" id="KW-0732">Signal</keyword>
<comment type="caution">
    <text evidence="11">The sequence shown here is derived from an EMBL/GenBank/DDBJ whole genome shotgun (WGS) entry which is preliminary data.</text>
</comment>
<dbReference type="InterPro" id="IPR025932">
    <property type="entry name" value="Trypano_VSG_B_N_dom"/>
</dbReference>
<dbReference type="Pfam" id="PF13206">
    <property type="entry name" value="VSG_B"/>
    <property type="match status" value="1"/>
</dbReference>
<evidence type="ECO:0000256" key="9">
    <source>
        <dbReference type="SAM" id="MobiDB-lite"/>
    </source>
</evidence>
<protein>
    <submittedName>
        <fullName evidence="11">Variant surface glycoprotein</fullName>
    </submittedName>
</protein>